<evidence type="ECO:0000256" key="3">
    <source>
        <dbReference type="ARBA" id="ARBA00023180"/>
    </source>
</evidence>
<dbReference type="Proteomes" id="UP000007151">
    <property type="component" value="Unassembled WGS sequence"/>
</dbReference>
<evidence type="ECO:0000256" key="2">
    <source>
        <dbReference type="ARBA" id="ARBA00022553"/>
    </source>
</evidence>
<dbReference type="GO" id="GO:0016787">
    <property type="term" value="F:hydrolase activity"/>
    <property type="evidence" value="ECO:0007669"/>
    <property type="project" value="TreeGrafter"/>
</dbReference>
<dbReference type="InterPro" id="IPR011042">
    <property type="entry name" value="6-blade_b-propeller_TolB-like"/>
</dbReference>
<dbReference type="PANTHER" id="PTHR10426">
    <property type="entry name" value="STRICTOSIDINE SYNTHASE-RELATED"/>
    <property type="match status" value="1"/>
</dbReference>
<organism evidence="5 6">
    <name type="scientific">Danaus plexippus plexippus</name>
    <dbReference type="NCBI Taxonomy" id="278856"/>
    <lineage>
        <taxon>Eukaryota</taxon>
        <taxon>Metazoa</taxon>
        <taxon>Ecdysozoa</taxon>
        <taxon>Arthropoda</taxon>
        <taxon>Hexapoda</taxon>
        <taxon>Insecta</taxon>
        <taxon>Pterygota</taxon>
        <taxon>Neoptera</taxon>
        <taxon>Endopterygota</taxon>
        <taxon>Lepidoptera</taxon>
        <taxon>Glossata</taxon>
        <taxon>Ditrysia</taxon>
        <taxon>Papilionoidea</taxon>
        <taxon>Nymphalidae</taxon>
        <taxon>Danainae</taxon>
        <taxon>Danaini</taxon>
        <taxon>Danaina</taxon>
        <taxon>Danaus</taxon>
        <taxon>Danaus</taxon>
    </lineage>
</organism>
<comment type="similarity">
    <text evidence="1">Belongs to the strictosidine synthase family.</text>
</comment>
<evidence type="ECO:0000256" key="1">
    <source>
        <dbReference type="ARBA" id="ARBA00009191"/>
    </source>
</evidence>
<dbReference type="InterPro" id="IPR018119">
    <property type="entry name" value="Strictosidine_synth_cons-reg"/>
</dbReference>
<dbReference type="SUPFAM" id="SSF63829">
    <property type="entry name" value="Calcium-dependent phosphotriesterase"/>
    <property type="match status" value="1"/>
</dbReference>
<keyword evidence="2" id="KW-0597">Phosphoprotein</keyword>
<proteinExistence type="inferred from homology"/>
<dbReference type="PANTHER" id="PTHR10426:SF88">
    <property type="entry name" value="ADIPOCYTE PLASMA MEMBRANE-ASSOCIATED PROTEIN HEMOMUCIN-RELATED"/>
    <property type="match status" value="1"/>
</dbReference>
<name>A0A212F6J8_DANPL</name>
<dbReference type="STRING" id="278856.A0A212F6J8"/>
<keyword evidence="6" id="KW-1185">Reference proteome</keyword>
<dbReference type="InParanoid" id="A0A212F6J8"/>
<dbReference type="EMBL" id="AGBW02010001">
    <property type="protein sequence ID" value="OWR49365.1"/>
    <property type="molecule type" value="Genomic_DNA"/>
</dbReference>
<dbReference type="eggNOG" id="KOG1520">
    <property type="taxonomic scope" value="Eukaryota"/>
</dbReference>
<feature type="domain" description="Strictosidine synthase conserved region" evidence="4">
    <location>
        <begin position="166"/>
        <end position="252"/>
    </location>
</feature>
<dbReference type="AlphaFoldDB" id="A0A212F6J8"/>
<sequence length="342" mass="38321">MFKLILRIILVLSAIAAFILLIPNLPPYTKFTSIKVEPTLERSGSLAYNNILNQAAQLYKDKLLGPECFQVWNDELYTSLATGEIVKLSRGRHVTFVTKIGHPCTGLTQEHICGRPLGFVIDENKKNLIVADSYYGIWKVNLESDKKQLLVSPHVAIEGTVPMLFNSVALASNGDIYWTHSSSDFHLKDGMFAIFSDPSGRLLHYNPTKNESKVLLDNLWFANGLAISPDNQFVVVAETSRYKLTKYYISGPKKGKSEAFIAGLPGIPDTVRPLPDGSGILVSLYNVFDDENPLIIKSLAETPLARKFIARLLRLIEIPFEFLQNHFDNHVFESIVYYVSIS</sequence>
<reference evidence="5 6" key="1">
    <citation type="journal article" date="2011" name="Cell">
        <title>The monarch butterfly genome yields insights into long-distance migration.</title>
        <authorList>
            <person name="Zhan S."/>
            <person name="Merlin C."/>
            <person name="Boore J.L."/>
            <person name="Reppert S.M."/>
        </authorList>
    </citation>
    <scope>NUCLEOTIDE SEQUENCE [LARGE SCALE GENOMIC DNA]</scope>
    <source>
        <strain evidence="5">F-2</strain>
    </source>
</reference>
<dbReference type="KEGG" id="dpl:KGM_202324"/>
<evidence type="ECO:0000259" key="4">
    <source>
        <dbReference type="Pfam" id="PF03088"/>
    </source>
</evidence>
<dbReference type="FunCoup" id="A0A212F6J8">
    <property type="interactions" value="727"/>
</dbReference>
<keyword evidence="3" id="KW-0325">Glycoprotein</keyword>
<gene>
    <name evidence="5" type="ORF">KGM_202324</name>
</gene>
<accession>A0A212F6J8</accession>
<evidence type="ECO:0000313" key="6">
    <source>
        <dbReference type="Proteomes" id="UP000007151"/>
    </source>
</evidence>
<dbReference type="GO" id="GO:0012505">
    <property type="term" value="C:endomembrane system"/>
    <property type="evidence" value="ECO:0007669"/>
    <property type="project" value="TreeGrafter"/>
</dbReference>
<dbReference type="Pfam" id="PF20067">
    <property type="entry name" value="SSL_N"/>
    <property type="match status" value="1"/>
</dbReference>
<dbReference type="Gene3D" id="2.120.10.30">
    <property type="entry name" value="TolB, C-terminal domain"/>
    <property type="match status" value="1"/>
</dbReference>
<dbReference type="Pfam" id="PF03088">
    <property type="entry name" value="Str_synth"/>
    <property type="match status" value="1"/>
</dbReference>
<protein>
    <submittedName>
        <fullName evidence="5">Hemomucin</fullName>
    </submittedName>
</protein>
<comment type="caution">
    <text evidence="5">The sequence shown here is derived from an EMBL/GenBank/DDBJ whole genome shotgun (WGS) entry which is preliminary data.</text>
</comment>
<evidence type="ECO:0000313" key="5">
    <source>
        <dbReference type="EMBL" id="OWR49365.1"/>
    </source>
</evidence>